<feature type="non-terminal residue" evidence="2">
    <location>
        <position position="1"/>
    </location>
</feature>
<evidence type="ECO:0000256" key="1">
    <source>
        <dbReference type="SAM" id="MobiDB-lite"/>
    </source>
</evidence>
<evidence type="ECO:0008006" key="4">
    <source>
        <dbReference type="Google" id="ProtNLM"/>
    </source>
</evidence>
<evidence type="ECO:0000313" key="2">
    <source>
        <dbReference type="EMBL" id="RIV88567.1"/>
    </source>
</evidence>
<keyword evidence="3" id="KW-1185">Reference proteome</keyword>
<proteinExistence type="predicted"/>
<evidence type="ECO:0000313" key="3">
    <source>
        <dbReference type="Proteomes" id="UP000265366"/>
    </source>
</evidence>
<accession>A0A3A1P6Y7</accession>
<dbReference type="SUPFAM" id="SSF74653">
    <property type="entry name" value="TolA/TonB C-terminal domain"/>
    <property type="match status" value="1"/>
</dbReference>
<dbReference type="Gene3D" id="3.30.1150.10">
    <property type="match status" value="1"/>
</dbReference>
<name>A0A3A1P6Y7_9SPHN</name>
<dbReference type="Proteomes" id="UP000265366">
    <property type="component" value="Unassembled WGS sequence"/>
</dbReference>
<sequence length="93" mass="9998">PSYKSGAINSARDFPIPEGGRTIREGTSVTVAFTVGVDGRASHCSVVSPGPDPATNALVCPLVIERIRFNPAIDANGNPVPARYGWRQDFFRR</sequence>
<dbReference type="EMBL" id="QXFM01000067">
    <property type="protein sequence ID" value="RIV88567.1"/>
    <property type="molecule type" value="Genomic_DNA"/>
</dbReference>
<protein>
    <recommendedName>
        <fullName evidence="4">Energy transducer TonB</fullName>
    </recommendedName>
</protein>
<dbReference type="AlphaFoldDB" id="A0A3A1P6Y7"/>
<organism evidence="2 3">
    <name type="scientific">Aurantiacibacter xanthus</name>
    <dbReference type="NCBI Taxonomy" id="1784712"/>
    <lineage>
        <taxon>Bacteria</taxon>
        <taxon>Pseudomonadati</taxon>
        <taxon>Pseudomonadota</taxon>
        <taxon>Alphaproteobacteria</taxon>
        <taxon>Sphingomonadales</taxon>
        <taxon>Erythrobacteraceae</taxon>
        <taxon>Aurantiacibacter</taxon>
    </lineage>
</organism>
<feature type="region of interest" description="Disordered" evidence="1">
    <location>
        <begin position="1"/>
        <end position="21"/>
    </location>
</feature>
<comment type="caution">
    <text evidence="2">The sequence shown here is derived from an EMBL/GenBank/DDBJ whole genome shotgun (WGS) entry which is preliminary data.</text>
</comment>
<gene>
    <name evidence="2" type="ORF">D2V17_07380</name>
</gene>
<reference evidence="2 3" key="1">
    <citation type="submission" date="2018-08" db="EMBL/GenBank/DDBJ databases">
        <title>Erythrobacter zhengii sp.nov., a bacterium isolated from deep-sea sediment.</title>
        <authorList>
            <person name="Fang C."/>
            <person name="Wu Y.-H."/>
            <person name="Sun C."/>
            <person name="Wang H."/>
            <person name="Cheng H."/>
            <person name="Meng F.-X."/>
            <person name="Wang C.-S."/>
            <person name="Xu X.-W."/>
        </authorList>
    </citation>
    <scope>NUCLEOTIDE SEQUENCE [LARGE SCALE GENOMIC DNA]</scope>
    <source>
        <strain evidence="2 3">CCTCC AB 2015396</strain>
    </source>
</reference>